<feature type="domain" description="EAL" evidence="9">
    <location>
        <begin position="524"/>
        <end position="778"/>
    </location>
</feature>
<dbReference type="GO" id="GO:0071111">
    <property type="term" value="F:cyclic-guanylate-specific phosphodiesterase activity"/>
    <property type="evidence" value="ECO:0007669"/>
    <property type="project" value="UniProtKB-EC"/>
</dbReference>
<evidence type="ECO:0000256" key="6">
    <source>
        <dbReference type="SAM" id="Coils"/>
    </source>
</evidence>
<evidence type="ECO:0000256" key="7">
    <source>
        <dbReference type="SAM" id="Phobius"/>
    </source>
</evidence>
<dbReference type="SUPFAM" id="SSF55785">
    <property type="entry name" value="PYP-like sensor domain (PAS domain)"/>
    <property type="match status" value="1"/>
</dbReference>
<organism evidence="11 12">
    <name type="scientific">Pseudoduganella namucuonensis</name>
    <dbReference type="NCBI Taxonomy" id="1035707"/>
    <lineage>
        <taxon>Bacteria</taxon>
        <taxon>Pseudomonadati</taxon>
        <taxon>Pseudomonadota</taxon>
        <taxon>Betaproteobacteria</taxon>
        <taxon>Burkholderiales</taxon>
        <taxon>Oxalobacteraceae</taxon>
        <taxon>Telluria group</taxon>
        <taxon>Pseudoduganella</taxon>
    </lineage>
</organism>
<evidence type="ECO:0000313" key="12">
    <source>
        <dbReference type="Proteomes" id="UP000199391"/>
    </source>
</evidence>
<dbReference type="InterPro" id="IPR052155">
    <property type="entry name" value="Biofilm_reg_signaling"/>
</dbReference>
<dbReference type="Pfam" id="PF13426">
    <property type="entry name" value="PAS_9"/>
    <property type="match status" value="1"/>
</dbReference>
<dbReference type="NCBIfam" id="TIGR00254">
    <property type="entry name" value="GGDEF"/>
    <property type="match status" value="1"/>
</dbReference>
<dbReference type="PROSITE" id="PS50887">
    <property type="entry name" value="GGDEF"/>
    <property type="match status" value="1"/>
</dbReference>
<reference evidence="12" key="1">
    <citation type="submission" date="2016-10" db="EMBL/GenBank/DDBJ databases">
        <authorList>
            <person name="Varghese N."/>
            <person name="Submissions S."/>
        </authorList>
    </citation>
    <scope>NUCLEOTIDE SEQUENCE [LARGE SCALE GENOMIC DNA]</scope>
    <source>
        <strain evidence="12">CGMCC 1.11014</strain>
    </source>
</reference>
<dbReference type="PROSITE" id="PS50112">
    <property type="entry name" value="PAS"/>
    <property type="match status" value="1"/>
</dbReference>
<feature type="transmembrane region" description="Helical" evidence="7">
    <location>
        <begin position="20"/>
        <end position="39"/>
    </location>
</feature>
<dbReference type="FunFam" id="3.30.70.270:FF:000001">
    <property type="entry name" value="Diguanylate cyclase domain protein"/>
    <property type="match status" value="1"/>
</dbReference>
<feature type="coiled-coil region" evidence="6">
    <location>
        <begin position="510"/>
        <end position="537"/>
    </location>
</feature>
<dbReference type="Pfam" id="PF13675">
    <property type="entry name" value="PilJ"/>
    <property type="match status" value="1"/>
</dbReference>
<dbReference type="InterPro" id="IPR035919">
    <property type="entry name" value="EAL_sf"/>
</dbReference>
<dbReference type="InterPro" id="IPR035965">
    <property type="entry name" value="PAS-like_dom_sf"/>
</dbReference>
<evidence type="ECO:0000256" key="5">
    <source>
        <dbReference type="ARBA" id="ARBA00051114"/>
    </source>
</evidence>
<dbReference type="PROSITE" id="PS50883">
    <property type="entry name" value="EAL"/>
    <property type="match status" value="1"/>
</dbReference>
<dbReference type="RefSeq" id="WP_093555616.1">
    <property type="nucleotide sequence ID" value="NZ_FPBO01000008.1"/>
</dbReference>
<sequence length="786" mass="86297">MATTAIPGAEPVKGRATPGAKVGAAYLLVCALAAGNLLLAHGMVREQNGVAESVSVAGRLRMLSQKIAFETAYHRLAPPGWRERLRQSRADYQASLDALSGGGSAFGHRLRRPSAALAERLAGLRVEWRLFGADVDLATDPAAADAAGALHRVAARAPALLERAEGVVARMAAEAGASQERALRQMYAVLAADMLLLALAWRLTRRKLVRAAESTFRSLADNSVVGVYIAEDARFRFVNPKMAELFGYDRAEMMRSVGVFDIVPEEAHGLVLHHMRRRLSGEVSEVSYERQARRKDGTLFDIEVFGSRMALDGKAVTIGVILDVSERKRVERAALRAEEANRAYARQLEYNANHDALTGLANRNLLGDRLRGAIAAARRNGKMVAVLLHDLDNFKVINDSLGHAAGDLLLANVARCMNEAVRESDTVARLGGDEFVIVMPDVARPEDAVAVAEKLLQVLSQPFVIEGQKVYVRTSIGISLYPRDGADEQTLMKNVDLAMYRAKQQGRGRLSFYTEEMNSANRARQRMEVELHNALERGEFLLHYQPKLDTRGGRVTGAEALLRWQHPRRGMVGPADFIPLAEETGLITLIGAWVLREACRQTRCWQLAGLPGLSMAVNLSACQLQRDELLPLVREVLRESGLAPECLELEITETAIMRDAEEAVPLLVELKAVGVRLSLDDFGTGYSSLNYLRRFPLDSLKIDRTFVSEIHSGMNEGTIITAMIAMARGMKLRVIAEGVESEEQAEFLRAHDCHELQGYHIGRPMPAAALEALLRAQRAAFELTAS</sequence>
<dbReference type="FunFam" id="3.20.20.450:FF:000001">
    <property type="entry name" value="Cyclic di-GMP phosphodiesterase yahA"/>
    <property type="match status" value="1"/>
</dbReference>
<keyword evidence="2 7" id="KW-0812">Transmembrane</keyword>
<dbReference type="InterPro" id="IPR001633">
    <property type="entry name" value="EAL_dom"/>
</dbReference>
<gene>
    <name evidence="11" type="ORF">SAMN05216552_1008152</name>
</gene>
<keyword evidence="4 7" id="KW-0472">Membrane</keyword>
<name>A0A1I7IMQ1_9BURK</name>
<dbReference type="GO" id="GO:0071732">
    <property type="term" value="P:cellular response to nitric oxide"/>
    <property type="evidence" value="ECO:0007669"/>
    <property type="project" value="UniProtKB-ARBA"/>
</dbReference>
<comment type="catalytic activity">
    <reaction evidence="5">
        <text>3',3'-c-di-GMP + H2O = 5'-phosphoguanylyl(3'-&gt;5')guanosine + H(+)</text>
        <dbReference type="Rhea" id="RHEA:24902"/>
        <dbReference type="ChEBI" id="CHEBI:15377"/>
        <dbReference type="ChEBI" id="CHEBI:15378"/>
        <dbReference type="ChEBI" id="CHEBI:58754"/>
        <dbReference type="ChEBI" id="CHEBI:58805"/>
        <dbReference type="EC" id="3.1.4.52"/>
    </reaction>
    <physiologicalReaction direction="left-to-right" evidence="5">
        <dbReference type="Rhea" id="RHEA:24903"/>
    </physiologicalReaction>
</comment>
<evidence type="ECO:0000259" key="10">
    <source>
        <dbReference type="PROSITE" id="PS50887"/>
    </source>
</evidence>
<accession>A0A1I7IMQ1</accession>
<evidence type="ECO:0000256" key="2">
    <source>
        <dbReference type="ARBA" id="ARBA00022692"/>
    </source>
</evidence>
<feature type="domain" description="GGDEF" evidence="10">
    <location>
        <begin position="382"/>
        <end position="515"/>
    </location>
</feature>
<dbReference type="Proteomes" id="UP000199391">
    <property type="component" value="Unassembled WGS sequence"/>
</dbReference>
<evidence type="ECO:0000259" key="9">
    <source>
        <dbReference type="PROSITE" id="PS50883"/>
    </source>
</evidence>
<dbReference type="InterPro" id="IPR029787">
    <property type="entry name" value="Nucleotide_cyclase"/>
</dbReference>
<dbReference type="PANTHER" id="PTHR44757:SF2">
    <property type="entry name" value="BIOFILM ARCHITECTURE MAINTENANCE PROTEIN MBAA"/>
    <property type="match status" value="1"/>
</dbReference>
<dbReference type="Gene3D" id="3.30.70.270">
    <property type="match status" value="1"/>
</dbReference>
<dbReference type="SMART" id="SM00091">
    <property type="entry name" value="PAS"/>
    <property type="match status" value="1"/>
</dbReference>
<dbReference type="CDD" id="cd01948">
    <property type="entry name" value="EAL"/>
    <property type="match status" value="1"/>
</dbReference>
<dbReference type="InterPro" id="IPR029095">
    <property type="entry name" value="NarX-like_N"/>
</dbReference>
<dbReference type="NCBIfam" id="TIGR00229">
    <property type="entry name" value="sensory_box"/>
    <property type="match status" value="1"/>
</dbReference>
<dbReference type="STRING" id="1035707.SAMN05216552_1008152"/>
<dbReference type="CDD" id="cd01949">
    <property type="entry name" value="GGDEF"/>
    <property type="match status" value="1"/>
</dbReference>
<evidence type="ECO:0000259" key="8">
    <source>
        <dbReference type="PROSITE" id="PS50112"/>
    </source>
</evidence>
<dbReference type="SMART" id="SM00052">
    <property type="entry name" value="EAL"/>
    <property type="match status" value="1"/>
</dbReference>
<dbReference type="EMBL" id="FPBO01000008">
    <property type="protein sequence ID" value="SFU74189.1"/>
    <property type="molecule type" value="Genomic_DNA"/>
</dbReference>
<evidence type="ECO:0000313" key="11">
    <source>
        <dbReference type="EMBL" id="SFU74189.1"/>
    </source>
</evidence>
<dbReference type="AlphaFoldDB" id="A0A1I7IMQ1"/>
<comment type="subcellular location">
    <subcellularLocation>
        <location evidence="1">Membrane</location>
        <topology evidence="1">Multi-pass membrane protein</topology>
    </subcellularLocation>
</comment>
<dbReference type="OrthoDB" id="9813903at2"/>
<dbReference type="Pfam" id="PF00563">
    <property type="entry name" value="EAL"/>
    <property type="match status" value="1"/>
</dbReference>
<keyword evidence="3 7" id="KW-1133">Transmembrane helix</keyword>
<feature type="domain" description="PAS" evidence="8">
    <location>
        <begin position="231"/>
        <end position="282"/>
    </location>
</feature>
<dbReference type="Gene3D" id="3.20.20.450">
    <property type="entry name" value="EAL domain"/>
    <property type="match status" value="1"/>
</dbReference>
<dbReference type="SMART" id="SM00267">
    <property type="entry name" value="GGDEF"/>
    <property type="match status" value="1"/>
</dbReference>
<dbReference type="InterPro" id="IPR000014">
    <property type="entry name" value="PAS"/>
</dbReference>
<keyword evidence="12" id="KW-1185">Reference proteome</keyword>
<dbReference type="GO" id="GO:0016020">
    <property type="term" value="C:membrane"/>
    <property type="evidence" value="ECO:0007669"/>
    <property type="project" value="UniProtKB-SubCell"/>
</dbReference>
<dbReference type="InterPro" id="IPR000160">
    <property type="entry name" value="GGDEF_dom"/>
</dbReference>
<evidence type="ECO:0000256" key="1">
    <source>
        <dbReference type="ARBA" id="ARBA00004141"/>
    </source>
</evidence>
<dbReference type="SUPFAM" id="SSF141868">
    <property type="entry name" value="EAL domain-like"/>
    <property type="match status" value="1"/>
</dbReference>
<evidence type="ECO:0000256" key="3">
    <source>
        <dbReference type="ARBA" id="ARBA00022989"/>
    </source>
</evidence>
<keyword evidence="6" id="KW-0175">Coiled coil</keyword>
<proteinExistence type="predicted"/>
<protein>
    <submittedName>
        <fullName evidence="11">PAS domain S-box-containing protein/diguanylate cyclase (GGDEF) domain-containing protein</fullName>
    </submittedName>
</protein>
<dbReference type="PANTHER" id="PTHR44757">
    <property type="entry name" value="DIGUANYLATE CYCLASE DGCP"/>
    <property type="match status" value="1"/>
</dbReference>
<dbReference type="Pfam" id="PF00990">
    <property type="entry name" value="GGDEF"/>
    <property type="match status" value="1"/>
</dbReference>
<evidence type="ECO:0000256" key="4">
    <source>
        <dbReference type="ARBA" id="ARBA00023136"/>
    </source>
</evidence>
<dbReference type="SUPFAM" id="SSF55073">
    <property type="entry name" value="Nucleotide cyclase"/>
    <property type="match status" value="1"/>
</dbReference>
<dbReference type="InterPro" id="IPR043128">
    <property type="entry name" value="Rev_trsase/Diguanyl_cyclase"/>
</dbReference>
<dbReference type="Gene3D" id="3.30.450.20">
    <property type="entry name" value="PAS domain"/>
    <property type="match status" value="1"/>
</dbReference>
<dbReference type="CDD" id="cd00130">
    <property type="entry name" value="PAS"/>
    <property type="match status" value="1"/>
</dbReference>